<name>A0A5C7A524_9GAMM</name>
<evidence type="ECO:0000313" key="2">
    <source>
        <dbReference type="Proteomes" id="UP000321903"/>
    </source>
</evidence>
<dbReference type="EMBL" id="VORZ01000001">
    <property type="protein sequence ID" value="TXD98511.1"/>
    <property type="molecule type" value="Genomic_DNA"/>
</dbReference>
<reference evidence="1 2" key="1">
    <citation type="submission" date="2019-08" db="EMBL/GenBank/DDBJ databases">
        <title>Genome sequence of Psychrobacter frigidicola ACAM304 (type strain).</title>
        <authorList>
            <person name="Bowman J.P."/>
        </authorList>
    </citation>
    <scope>NUCLEOTIDE SEQUENCE [LARGE SCALE GENOMIC DNA]</scope>
    <source>
        <strain evidence="1 2">ACAM 304</strain>
    </source>
</reference>
<accession>A0A5C7A524</accession>
<sequence>MIKKLFNLSLDKLSSVGLLKRKFMTVRERILIIGNGFDLAHFLPTKYEHFIHAMRVVEEATSDTSLAFEHLYKDLLDNEDFILTKCKELYKTEEIEMTAEKVDNLRDKLIDNGWFQFFKSQIDSGIDTWIDFENEIKNALNSICSLVDEIERDAQHFLIAEDRKVASIQAKLITEKMFRKHPAIVKILWQFEIIEKNQVDRRHFILNREFIKYYHGRAVYLDTNKVFLNLIKHWNNFIEIFSIYIEYIDTFNPRKTLVVPKALSKDECTIYSFNYSSTVERIYNHAHIQFLHGKTGVNNTNTIVLGISALENKLLVEEKAYGFVKYYQKLVNNTDYQFLRGNPDLTGLEKEKFETSTLGSNEIIEIYIWGHSLDSSDSDYIKEIFSFNQGPNPSINLIIYYFSSPHAQLANLISIMGKDVIERWMKEGWLEFVESPDVYRLNTEECYEDKLSKRSEKKPRKLFGQENKKSIFSDV</sequence>
<organism evidence="1 2">
    <name type="scientific">Psychrobacter frigidicola</name>
    <dbReference type="NCBI Taxonomy" id="45611"/>
    <lineage>
        <taxon>Bacteria</taxon>
        <taxon>Pseudomonadati</taxon>
        <taxon>Pseudomonadota</taxon>
        <taxon>Gammaproteobacteria</taxon>
        <taxon>Moraxellales</taxon>
        <taxon>Moraxellaceae</taxon>
        <taxon>Psychrobacter</taxon>
    </lineage>
</organism>
<dbReference type="Proteomes" id="UP000321903">
    <property type="component" value="Unassembled WGS sequence"/>
</dbReference>
<dbReference type="InterPro" id="IPR025935">
    <property type="entry name" value="AbiH"/>
</dbReference>
<keyword evidence="2" id="KW-1185">Reference proteome</keyword>
<dbReference type="Pfam" id="PF14253">
    <property type="entry name" value="AbiH"/>
    <property type="match status" value="1"/>
</dbReference>
<gene>
    <name evidence="1" type="ORF">ES754_06305</name>
</gene>
<protein>
    <submittedName>
        <fullName evidence="1">Uncharacterized protein</fullName>
    </submittedName>
</protein>
<proteinExistence type="predicted"/>
<dbReference type="OrthoDB" id="5903604at2"/>
<evidence type="ECO:0000313" key="1">
    <source>
        <dbReference type="EMBL" id="TXD98511.1"/>
    </source>
</evidence>
<dbReference type="AlphaFoldDB" id="A0A5C7A524"/>
<comment type="caution">
    <text evidence="1">The sequence shown here is derived from an EMBL/GenBank/DDBJ whole genome shotgun (WGS) entry which is preliminary data.</text>
</comment>